<accession>A0AAJ0M176</accession>
<dbReference type="RefSeq" id="XP_062720913.1">
    <property type="nucleotide sequence ID" value="XM_062870958.1"/>
</dbReference>
<dbReference type="InterPro" id="IPR001670">
    <property type="entry name" value="ADH_Fe/GldA"/>
</dbReference>
<dbReference type="InterPro" id="IPR039697">
    <property type="entry name" value="Alcohol_dehydrogenase_Fe"/>
</dbReference>
<name>A0AAJ0M176_9PEZI</name>
<feature type="domain" description="Alcohol dehydrogenase iron-type/glycerol dehydrogenase GldA" evidence="2">
    <location>
        <begin position="29"/>
        <end position="167"/>
    </location>
</feature>
<evidence type="ECO:0000259" key="2">
    <source>
        <dbReference type="Pfam" id="PF00465"/>
    </source>
</evidence>
<reference evidence="3" key="1">
    <citation type="journal article" date="2023" name="Mol. Phylogenet. Evol.">
        <title>Genome-scale phylogeny and comparative genomics of the fungal order Sordariales.</title>
        <authorList>
            <person name="Hensen N."/>
            <person name="Bonometti L."/>
            <person name="Westerberg I."/>
            <person name="Brannstrom I.O."/>
            <person name="Guillou S."/>
            <person name="Cros-Aarteil S."/>
            <person name="Calhoun S."/>
            <person name="Haridas S."/>
            <person name="Kuo A."/>
            <person name="Mondo S."/>
            <person name="Pangilinan J."/>
            <person name="Riley R."/>
            <person name="LaButti K."/>
            <person name="Andreopoulos B."/>
            <person name="Lipzen A."/>
            <person name="Chen C."/>
            <person name="Yan M."/>
            <person name="Daum C."/>
            <person name="Ng V."/>
            <person name="Clum A."/>
            <person name="Steindorff A."/>
            <person name="Ohm R.A."/>
            <person name="Martin F."/>
            <person name="Silar P."/>
            <person name="Natvig D.O."/>
            <person name="Lalanne C."/>
            <person name="Gautier V."/>
            <person name="Ament-Velasquez S.L."/>
            <person name="Kruys A."/>
            <person name="Hutchinson M.I."/>
            <person name="Powell A.J."/>
            <person name="Barry K."/>
            <person name="Miller A.N."/>
            <person name="Grigoriev I.V."/>
            <person name="Debuchy R."/>
            <person name="Gladieux P."/>
            <person name="Hiltunen Thoren M."/>
            <person name="Johannesson H."/>
        </authorList>
    </citation>
    <scope>NUCLEOTIDE SEQUENCE</scope>
    <source>
        <strain evidence="3">CBS 333.67</strain>
    </source>
</reference>
<evidence type="ECO:0000313" key="4">
    <source>
        <dbReference type="Proteomes" id="UP001273166"/>
    </source>
</evidence>
<evidence type="ECO:0000256" key="1">
    <source>
        <dbReference type="ARBA" id="ARBA00023002"/>
    </source>
</evidence>
<comment type="caution">
    <text evidence="3">The sequence shown here is derived from an EMBL/GenBank/DDBJ whole genome shotgun (WGS) entry which is preliminary data.</text>
</comment>
<proteinExistence type="predicted"/>
<gene>
    <name evidence="3" type="ORF">B0T15DRAFT_574548</name>
</gene>
<organism evidence="3 4">
    <name type="scientific">Chaetomium strumarium</name>
    <dbReference type="NCBI Taxonomy" id="1170767"/>
    <lineage>
        <taxon>Eukaryota</taxon>
        <taxon>Fungi</taxon>
        <taxon>Dikarya</taxon>
        <taxon>Ascomycota</taxon>
        <taxon>Pezizomycotina</taxon>
        <taxon>Sordariomycetes</taxon>
        <taxon>Sordariomycetidae</taxon>
        <taxon>Sordariales</taxon>
        <taxon>Chaetomiaceae</taxon>
        <taxon>Chaetomium</taxon>
    </lineage>
</organism>
<sequence length="285" mass="29937">MSDGNGLVPCSDASPLFGLWMPHAHLNRLFYGPSCAEQHLLSELPCPGSRVFIVTGRSLATKTPLIRQLEALLGEHHAGTFTGIKQHGEAAGVDQAFATVAANPSIDTILSVGGGSPIDAAKVVSFRISEQRGSFLTHVAIPTTLSAAECTPGGGFTRHDGTKVGFMGTGYGAMHADRGKMDDALTMLMLASFASSGFRGANLGGGMGLSHSLGHALGSPYGIPHSVNFAASLEELVLRLGLKQPSLSDRGVGRDQIPIIVERAVKDQEEKELRAAVRRLVEALF</sequence>
<dbReference type="GO" id="GO:0004022">
    <property type="term" value="F:alcohol dehydrogenase (NAD+) activity"/>
    <property type="evidence" value="ECO:0007669"/>
    <property type="project" value="TreeGrafter"/>
</dbReference>
<dbReference type="Proteomes" id="UP001273166">
    <property type="component" value="Unassembled WGS sequence"/>
</dbReference>
<keyword evidence="4" id="KW-1185">Reference proteome</keyword>
<protein>
    <submittedName>
        <fullName evidence="3">Maleylacetate reductase</fullName>
    </submittedName>
</protein>
<dbReference type="Pfam" id="PF00465">
    <property type="entry name" value="Fe-ADH"/>
    <property type="match status" value="1"/>
</dbReference>
<dbReference type="Gene3D" id="3.40.50.1970">
    <property type="match status" value="1"/>
</dbReference>
<dbReference type="Gene3D" id="1.20.1090.10">
    <property type="entry name" value="Dehydroquinate synthase-like - alpha domain"/>
    <property type="match status" value="1"/>
</dbReference>
<evidence type="ECO:0000313" key="3">
    <source>
        <dbReference type="EMBL" id="KAK3305133.1"/>
    </source>
</evidence>
<dbReference type="EMBL" id="JAUDZG010000004">
    <property type="protein sequence ID" value="KAK3305133.1"/>
    <property type="molecule type" value="Genomic_DNA"/>
</dbReference>
<dbReference type="GO" id="GO:0005739">
    <property type="term" value="C:mitochondrion"/>
    <property type="evidence" value="ECO:0007669"/>
    <property type="project" value="TreeGrafter"/>
</dbReference>
<dbReference type="SUPFAM" id="SSF56796">
    <property type="entry name" value="Dehydroquinate synthase-like"/>
    <property type="match status" value="1"/>
</dbReference>
<reference evidence="3" key="2">
    <citation type="submission" date="2023-06" db="EMBL/GenBank/DDBJ databases">
        <authorList>
            <consortium name="Lawrence Berkeley National Laboratory"/>
            <person name="Mondo S.J."/>
            <person name="Hensen N."/>
            <person name="Bonometti L."/>
            <person name="Westerberg I."/>
            <person name="Brannstrom I.O."/>
            <person name="Guillou S."/>
            <person name="Cros-Aarteil S."/>
            <person name="Calhoun S."/>
            <person name="Haridas S."/>
            <person name="Kuo A."/>
            <person name="Pangilinan J."/>
            <person name="Riley R."/>
            <person name="Labutti K."/>
            <person name="Andreopoulos B."/>
            <person name="Lipzen A."/>
            <person name="Chen C."/>
            <person name="Yanf M."/>
            <person name="Daum C."/>
            <person name="Ng V."/>
            <person name="Clum A."/>
            <person name="Steindorff A."/>
            <person name="Ohm R."/>
            <person name="Martin F."/>
            <person name="Silar P."/>
            <person name="Natvig D."/>
            <person name="Lalanne C."/>
            <person name="Gautier V."/>
            <person name="Ament-Velasquez S.L."/>
            <person name="Kruys A."/>
            <person name="Hutchinson M.I."/>
            <person name="Powell A.J."/>
            <person name="Barry K."/>
            <person name="Miller A.N."/>
            <person name="Grigoriev I.V."/>
            <person name="Debuchy R."/>
            <person name="Gladieux P."/>
            <person name="Thoren M.H."/>
            <person name="Johannesson H."/>
        </authorList>
    </citation>
    <scope>NUCLEOTIDE SEQUENCE</scope>
    <source>
        <strain evidence="3">CBS 333.67</strain>
    </source>
</reference>
<dbReference type="GeneID" id="87889787"/>
<dbReference type="PANTHER" id="PTHR11496">
    <property type="entry name" value="ALCOHOL DEHYDROGENASE"/>
    <property type="match status" value="1"/>
</dbReference>
<keyword evidence="1" id="KW-0560">Oxidoreductase</keyword>
<dbReference type="GO" id="GO:0046872">
    <property type="term" value="F:metal ion binding"/>
    <property type="evidence" value="ECO:0007669"/>
    <property type="project" value="InterPro"/>
</dbReference>
<dbReference type="AlphaFoldDB" id="A0AAJ0M176"/>
<dbReference type="PANTHER" id="PTHR11496:SF97">
    <property type="entry name" value="ALCOHOL DEHYDROGENASE IRON-TYPE_GLYCEROL DEHYDROGENASE GLDA DOMAIN-CONTAINING PROTEIN"/>
    <property type="match status" value="1"/>
</dbReference>